<sequence length="137" mass="15035">MNNNLQRGLTLIELMIVVAIVGILAAIAYPSYQNHVLRSNRTAATACLMELSQFMERTYTQNMRYNPANIQLPAIQCRADLANRYTFTLAAVAERTYRLSAAASSMQNDGCGTLLLTHTGQKGANGGFTEADVGRCW</sequence>
<dbReference type="PANTHER" id="PTHR30093:SF47">
    <property type="entry name" value="TYPE IV PILUS NON-CORE MINOR PILIN PILE"/>
    <property type="match status" value="1"/>
</dbReference>
<evidence type="ECO:0000256" key="1">
    <source>
        <dbReference type="SAM" id="Phobius"/>
    </source>
</evidence>
<dbReference type="SUPFAM" id="SSF54523">
    <property type="entry name" value="Pili subunits"/>
    <property type="match status" value="1"/>
</dbReference>
<dbReference type="Pfam" id="PF16732">
    <property type="entry name" value="ComP_DUS"/>
    <property type="match status" value="1"/>
</dbReference>
<proteinExistence type="predicted"/>
<keyword evidence="1" id="KW-0472">Membrane</keyword>
<keyword evidence="1" id="KW-1133">Transmembrane helix</keyword>
<dbReference type="AlphaFoldDB" id="I1DUY8"/>
<evidence type="ECO:0000313" key="3">
    <source>
        <dbReference type="Proteomes" id="UP000004374"/>
    </source>
</evidence>
<dbReference type="InterPro" id="IPR045584">
    <property type="entry name" value="Pilin-like"/>
</dbReference>
<reference evidence="2 3" key="1">
    <citation type="journal article" date="2012" name="J. Bacteriol.">
        <title>Genome Sequence of the Protease-Producing Bacterium Rheinheimera nanhaiensis E407-8T, Isolated from Deep-Sea Sediment of the South China Sea.</title>
        <authorList>
            <person name="Zhang X.-Y."/>
            <person name="Zhang Y.-J."/>
            <person name="Qin Q.-L."/>
            <person name="Xie B.-B."/>
            <person name="Chen X.-L."/>
            <person name="Zhou B.-C."/>
            <person name="Zhang Y.-Z."/>
        </authorList>
    </citation>
    <scope>NUCLEOTIDE SEQUENCE [LARGE SCALE GENOMIC DNA]</scope>
    <source>
        <strain evidence="2 3">E407-8</strain>
    </source>
</reference>
<keyword evidence="1" id="KW-0812">Transmembrane</keyword>
<dbReference type="Gene3D" id="3.30.700.10">
    <property type="entry name" value="Glycoprotein, Type 4 Pilin"/>
    <property type="match status" value="1"/>
</dbReference>
<dbReference type="PANTHER" id="PTHR30093">
    <property type="entry name" value="GENERAL SECRETION PATHWAY PROTEIN G"/>
    <property type="match status" value="1"/>
</dbReference>
<name>I1DUY8_9GAMM</name>
<keyword evidence="3" id="KW-1185">Reference proteome</keyword>
<feature type="transmembrane region" description="Helical" evidence="1">
    <location>
        <begin position="12"/>
        <end position="32"/>
    </location>
</feature>
<dbReference type="PROSITE" id="PS00409">
    <property type="entry name" value="PROKAR_NTER_METHYL"/>
    <property type="match status" value="1"/>
</dbReference>
<dbReference type="Proteomes" id="UP000004374">
    <property type="component" value="Unassembled WGS sequence"/>
</dbReference>
<accession>I1DUY8</accession>
<dbReference type="InterPro" id="IPR012902">
    <property type="entry name" value="N_methyl_site"/>
</dbReference>
<dbReference type="RefSeq" id="WP_008219030.1">
    <property type="nucleotide sequence ID" value="NZ_BAFK01000003.1"/>
</dbReference>
<dbReference type="InterPro" id="IPR031982">
    <property type="entry name" value="PilE-like"/>
</dbReference>
<dbReference type="STRING" id="562729.RNAN_0836"/>
<dbReference type="OrthoDB" id="5296638at2"/>
<dbReference type="NCBIfam" id="TIGR02532">
    <property type="entry name" value="IV_pilin_GFxxxE"/>
    <property type="match status" value="1"/>
</dbReference>
<evidence type="ECO:0000313" key="2">
    <source>
        <dbReference type="EMBL" id="GAB57866.1"/>
    </source>
</evidence>
<organism evidence="2 3">
    <name type="scientific">Rheinheimera nanhaiensis E407-8</name>
    <dbReference type="NCBI Taxonomy" id="562729"/>
    <lineage>
        <taxon>Bacteria</taxon>
        <taxon>Pseudomonadati</taxon>
        <taxon>Pseudomonadota</taxon>
        <taxon>Gammaproteobacteria</taxon>
        <taxon>Chromatiales</taxon>
        <taxon>Chromatiaceae</taxon>
        <taxon>Rheinheimera</taxon>
    </lineage>
</organism>
<dbReference type="Pfam" id="PF07963">
    <property type="entry name" value="N_methyl"/>
    <property type="match status" value="1"/>
</dbReference>
<dbReference type="EMBL" id="BAFK01000003">
    <property type="protein sequence ID" value="GAB57866.1"/>
    <property type="molecule type" value="Genomic_DNA"/>
</dbReference>
<protein>
    <submittedName>
        <fullName evidence="2">Type IV pilin</fullName>
    </submittedName>
</protein>
<dbReference type="GO" id="GO:0043683">
    <property type="term" value="P:type IV pilus assembly"/>
    <property type="evidence" value="ECO:0007669"/>
    <property type="project" value="InterPro"/>
</dbReference>
<comment type="caution">
    <text evidence="2">The sequence shown here is derived from an EMBL/GenBank/DDBJ whole genome shotgun (WGS) entry which is preliminary data.</text>
</comment>
<gene>
    <name evidence="2" type="ORF">RNAN_0836</name>
</gene>